<dbReference type="Pfam" id="PF00076">
    <property type="entry name" value="RRM_1"/>
    <property type="match status" value="1"/>
</dbReference>
<feature type="region of interest" description="Disordered" evidence="3">
    <location>
        <begin position="46"/>
        <end position="72"/>
    </location>
</feature>
<feature type="compositionally biased region" description="Acidic residues" evidence="3">
    <location>
        <begin position="53"/>
        <end position="70"/>
    </location>
</feature>
<comment type="caution">
    <text evidence="5">The sequence shown here is derived from an EMBL/GenBank/DDBJ whole genome shotgun (WGS) entry which is preliminary data.</text>
</comment>
<sequence>MADEEVAQDELEGVDVDGEAAAAEVDEELEAMKNKVKAMEEEAEKLQKIQDQVAEELEDSGEGGGEEANAEADARSIYVGSVDYSATPEELQEHFAACGTINRVTILCDKFKQPKGFAYIEFSEPEGVLQAVELNESEFKGRQLKVVAKRTNRPGLGKGKGKGKAKGKGYPGKGAKGRGFAYGGYKGGGYQPFYRPRYRGRGYRPY</sequence>
<evidence type="ECO:0000256" key="1">
    <source>
        <dbReference type="ARBA" id="ARBA00022884"/>
    </source>
</evidence>
<evidence type="ECO:0000256" key="3">
    <source>
        <dbReference type="SAM" id="MobiDB-lite"/>
    </source>
</evidence>
<dbReference type="AlphaFoldDB" id="A0AB34INZ1"/>
<evidence type="ECO:0000256" key="2">
    <source>
        <dbReference type="PROSITE-ProRule" id="PRU00176"/>
    </source>
</evidence>
<organism evidence="5 6">
    <name type="scientific">Prymnesium parvum</name>
    <name type="common">Toxic golden alga</name>
    <dbReference type="NCBI Taxonomy" id="97485"/>
    <lineage>
        <taxon>Eukaryota</taxon>
        <taxon>Haptista</taxon>
        <taxon>Haptophyta</taxon>
        <taxon>Prymnesiophyceae</taxon>
        <taxon>Prymnesiales</taxon>
        <taxon>Prymnesiaceae</taxon>
        <taxon>Prymnesium</taxon>
    </lineage>
</organism>
<dbReference type="InterPro" id="IPR000504">
    <property type="entry name" value="RRM_dom"/>
</dbReference>
<feature type="region of interest" description="Disordered" evidence="3">
    <location>
        <begin position="152"/>
        <end position="172"/>
    </location>
</feature>
<dbReference type="GO" id="GO:0008143">
    <property type="term" value="F:poly(A) binding"/>
    <property type="evidence" value="ECO:0007669"/>
    <property type="project" value="TreeGrafter"/>
</dbReference>
<dbReference type="EMBL" id="JBGBPQ010000021">
    <property type="protein sequence ID" value="KAL1503782.1"/>
    <property type="molecule type" value="Genomic_DNA"/>
</dbReference>
<dbReference type="InterPro" id="IPR035979">
    <property type="entry name" value="RBD_domain_sf"/>
</dbReference>
<proteinExistence type="predicted"/>
<keyword evidence="6" id="KW-1185">Reference proteome</keyword>
<dbReference type="PANTHER" id="PTHR23236">
    <property type="entry name" value="EUKARYOTIC TRANSLATION INITIATION FACTOR 4B/4H"/>
    <property type="match status" value="1"/>
</dbReference>
<reference evidence="5 6" key="1">
    <citation type="journal article" date="2024" name="Science">
        <title>Giant polyketide synthase enzymes in the biosynthesis of giant marine polyether toxins.</title>
        <authorList>
            <person name="Fallon T.R."/>
            <person name="Shende V.V."/>
            <person name="Wierzbicki I.H."/>
            <person name="Pendleton A.L."/>
            <person name="Watervoot N.F."/>
            <person name="Auber R.P."/>
            <person name="Gonzalez D.J."/>
            <person name="Wisecaver J.H."/>
            <person name="Moore B.S."/>
        </authorList>
    </citation>
    <scope>NUCLEOTIDE SEQUENCE [LARGE SCALE GENOMIC DNA]</scope>
    <source>
        <strain evidence="5 6">12B1</strain>
    </source>
</reference>
<evidence type="ECO:0000313" key="5">
    <source>
        <dbReference type="EMBL" id="KAL1503782.1"/>
    </source>
</evidence>
<feature type="region of interest" description="Disordered" evidence="3">
    <location>
        <begin position="1"/>
        <end position="20"/>
    </location>
</feature>
<gene>
    <name evidence="5" type="ORF">AB1Y20_012250</name>
</gene>
<dbReference type="SMART" id="SM00360">
    <property type="entry name" value="RRM"/>
    <property type="match status" value="1"/>
</dbReference>
<keyword evidence="1 2" id="KW-0694">RNA-binding</keyword>
<dbReference type="CDD" id="cd12306">
    <property type="entry name" value="RRM_II_PABPs"/>
    <property type="match status" value="1"/>
</dbReference>
<dbReference type="Proteomes" id="UP001515480">
    <property type="component" value="Unassembled WGS sequence"/>
</dbReference>
<dbReference type="SUPFAM" id="SSF54928">
    <property type="entry name" value="RNA-binding domain, RBD"/>
    <property type="match status" value="1"/>
</dbReference>
<dbReference type="PROSITE" id="PS50102">
    <property type="entry name" value="RRM"/>
    <property type="match status" value="1"/>
</dbReference>
<name>A0AB34INZ1_PRYPA</name>
<evidence type="ECO:0000259" key="4">
    <source>
        <dbReference type="PROSITE" id="PS50102"/>
    </source>
</evidence>
<dbReference type="Gene3D" id="3.30.70.330">
    <property type="match status" value="1"/>
</dbReference>
<accession>A0AB34INZ1</accession>
<dbReference type="InterPro" id="IPR012677">
    <property type="entry name" value="Nucleotide-bd_a/b_plait_sf"/>
</dbReference>
<protein>
    <recommendedName>
        <fullName evidence="4">RRM domain-containing protein</fullName>
    </recommendedName>
</protein>
<dbReference type="PANTHER" id="PTHR23236:SF92">
    <property type="entry name" value="POLYADENYLATE-BINDING PROTEIN 1"/>
    <property type="match status" value="1"/>
</dbReference>
<evidence type="ECO:0000313" key="6">
    <source>
        <dbReference type="Proteomes" id="UP001515480"/>
    </source>
</evidence>
<feature type="domain" description="RRM" evidence="4">
    <location>
        <begin position="75"/>
        <end position="151"/>
    </location>
</feature>